<dbReference type="AlphaFoldDB" id="A0A3M8SXC8"/>
<dbReference type="Pfam" id="PF11745">
    <property type="entry name" value="DUF3304"/>
    <property type="match status" value="1"/>
</dbReference>
<gene>
    <name evidence="1" type="ORF">EER27_09240</name>
</gene>
<protein>
    <submittedName>
        <fullName evidence="1">DUF3304 domain-containing protein</fullName>
    </submittedName>
</protein>
<dbReference type="Proteomes" id="UP000267049">
    <property type="component" value="Unassembled WGS sequence"/>
</dbReference>
<dbReference type="InterPro" id="IPR021733">
    <property type="entry name" value="DUF3304"/>
</dbReference>
<comment type="caution">
    <text evidence="1">The sequence shown here is derived from an EMBL/GenBank/DDBJ whole genome shotgun (WGS) entry which is preliminary data.</text>
</comment>
<evidence type="ECO:0000313" key="1">
    <source>
        <dbReference type="EMBL" id="RNF83894.1"/>
    </source>
</evidence>
<organism evidence="1 2">
    <name type="scientific">Montanilutibacter psychrotolerans</name>
    <dbReference type="NCBI Taxonomy" id="1327343"/>
    <lineage>
        <taxon>Bacteria</taxon>
        <taxon>Pseudomonadati</taxon>
        <taxon>Pseudomonadota</taxon>
        <taxon>Gammaproteobacteria</taxon>
        <taxon>Lysobacterales</taxon>
        <taxon>Lysobacteraceae</taxon>
        <taxon>Montanilutibacter</taxon>
    </lineage>
</organism>
<sequence>MKLSTAALLGLLLANSSGCSRPEPEQNIPFSAADDDMIGFDMRGLNYTDVPIATFYVDGQWGGGVMPYLGGYSSTGAIGLPFKWRPGLKVKVSWQDDIMWKKDPNSLREVELEVPKYERIYAGFLLIAFEPGGKVRVRASDYLPGGPDSPPDFPPPVEFCQQQPGCTEWWESNPIHSERVPREGHY</sequence>
<reference evidence="1 2" key="1">
    <citation type="submission" date="2018-11" db="EMBL/GenBank/DDBJ databases">
        <title>Lysobacter cryohumiis sp. nov., isolated from soil in the Tianshan Mountains, Xinjiang, China.</title>
        <authorList>
            <person name="Luo Y."/>
            <person name="Sheng H."/>
        </authorList>
    </citation>
    <scope>NUCLEOTIDE SEQUENCE [LARGE SCALE GENOMIC DNA]</scope>
    <source>
        <strain evidence="1 2">ZS60</strain>
    </source>
</reference>
<dbReference type="OrthoDB" id="6009796at2"/>
<name>A0A3M8SXC8_9GAMM</name>
<dbReference type="EMBL" id="RIBS01000004">
    <property type="protein sequence ID" value="RNF83894.1"/>
    <property type="molecule type" value="Genomic_DNA"/>
</dbReference>
<evidence type="ECO:0000313" key="2">
    <source>
        <dbReference type="Proteomes" id="UP000267049"/>
    </source>
</evidence>
<accession>A0A3M8SXC8</accession>
<keyword evidence="2" id="KW-1185">Reference proteome</keyword>
<proteinExistence type="predicted"/>